<dbReference type="Proteomes" id="UP000515733">
    <property type="component" value="Chromosome"/>
</dbReference>
<dbReference type="NCBIfam" id="NF005559">
    <property type="entry name" value="PRK07231.1"/>
    <property type="match status" value="1"/>
</dbReference>
<dbReference type="InterPro" id="IPR050259">
    <property type="entry name" value="SDR"/>
</dbReference>
<evidence type="ECO:0000313" key="2">
    <source>
        <dbReference type="EMBL" id="CAB1367921.1"/>
    </source>
</evidence>
<reference evidence="2 3" key="1">
    <citation type="submission" date="2020-03" db="EMBL/GenBank/DDBJ databases">
        <authorList>
            <consortium name="Genoscope - CEA"/>
            <person name="William W."/>
        </authorList>
    </citation>
    <scope>NUCLEOTIDE SEQUENCE [LARGE SCALE GENOMIC DNA]</scope>
    <source>
        <strain evidence="3">DSM 16959</strain>
    </source>
</reference>
<gene>
    <name evidence="2" type="ORF">DENOEST_0756</name>
</gene>
<name>A0A6S6XPL2_9PROT</name>
<dbReference type="KEGG" id="doe:DENOEST_0756"/>
<comment type="similarity">
    <text evidence="1">Belongs to the short-chain dehydrogenases/reductases (SDR) family.</text>
</comment>
<evidence type="ECO:0000256" key="1">
    <source>
        <dbReference type="ARBA" id="ARBA00006484"/>
    </source>
</evidence>
<dbReference type="Gene3D" id="3.40.50.720">
    <property type="entry name" value="NAD(P)-binding Rossmann-like Domain"/>
    <property type="match status" value="1"/>
</dbReference>
<dbReference type="CDD" id="cd05233">
    <property type="entry name" value="SDR_c"/>
    <property type="match status" value="1"/>
</dbReference>
<protein>
    <submittedName>
        <fullName evidence="2">Uncharacterized protein</fullName>
    </submittedName>
</protein>
<dbReference type="InterPro" id="IPR036291">
    <property type="entry name" value="NAD(P)-bd_dom_sf"/>
</dbReference>
<dbReference type="OrthoDB" id="5786478at2"/>
<dbReference type="FunFam" id="3.40.50.720:FF:000084">
    <property type="entry name" value="Short-chain dehydrogenase reductase"/>
    <property type="match status" value="1"/>
</dbReference>
<dbReference type="PANTHER" id="PTHR42879:SF2">
    <property type="entry name" value="3-OXOACYL-[ACYL-CARRIER-PROTEIN] REDUCTASE FABG"/>
    <property type="match status" value="1"/>
</dbReference>
<dbReference type="PROSITE" id="PS00061">
    <property type="entry name" value="ADH_SHORT"/>
    <property type="match status" value="1"/>
</dbReference>
<dbReference type="Pfam" id="PF13561">
    <property type="entry name" value="adh_short_C2"/>
    <property type="match status" value="1"/>
</dbReference>
<dbReference type="PRINTS" id="PR00081">
    <property type="entry name" value="GDHRDH"/>
</dbReference>
<dbReference type="PRINTS" id="PR00080">
    <property type="entry name" value="SDRFAMILY"/>
</dbReference>
<dbReference type="EMBL" id="LR778301">
    <property type="protein sequence ID" value="CAB1367921.1"/>
    <property type="molecule type" value="Genomic_DNA"/>
</dbReference>
<dbReference type="SUPFAM" id="SSF51735">
    <property type="entry name" value="NAD(P)-binding Rossmann-fold domains"/>
    <property type="match status" value="1"/>
</dbReference>
<evidence type="ECO:0000313" key="3">
    <source>
        <dbReference type="Proteomes" id="UP000515733"/>
    </source>
</evidence>
<dbReference type="PANTHER" id="PTHR42879">
    <property type="entry name" value="3-OXOACYL-(ACYL-CARRIER-PROTEIN) REDUCTASE"/>
    <property type="match status" value="1"/>
</dbReference>
<dbReference type="AlphaFoldDB" id="A0A6S6XPL2"/>
<keyword evidence="3" id="KW-1185">Reference proteome</keyword>
<dbReference type="GO" id="GO:0032787">
    <property type="term" value="P:monocarboxylic acid metabolic process"/>
    <property type="evidence" value="ECO:0007669"/>
    <property type="project" value="UniProtKB-ARBA"/>
</dbReference>
<proteinExistence type="inferred from homology"/>
<dbReference type="InterPro" id="IPR020904">
    <property type="entry name" value="Sc_DH/Rdtase_CS"/>
</dbReference>
<dbReference type="InterPro" id="IPR002347">
    <property type="entry name" value="SDR_fam"/>
</dbReference>
<dbReference type="RefSeq" id="WP_145770041.1">
    <property type="nucleotide sequence ID" value="NZ_LR778301.1"/>
</dbReference>
<accession>A0A6S6XPL2</accession>
<sequence>MRIQNKVAIVTGAGGDIGREIALRLAEEGARIVASDVTEAGLAATVAAVKAAGFEAIALKADVTQAASVADLMAGAIKHYGRIDILVNCHGIAIPGALTEASDEDFDQTIAINLKGVYLTCKAAVQEMLKSGGGAIVNLSSISGLRGTGPMTAYNASKGGVNLLTYNIASGYKDKGIRCNAICPVNVETRMADKVTDYYAKQYGMPAEAMQEMMLQNHPLKRYVKPREIAHAVLFLASDEALCINGVALNIDQGMGPYVM</sequence>
<organism evidence="2 3">
    <name type="scientific">Denitratisoma oestradiolicum</name>
    <dbReference type="NCBI Taxonomy" id="311182"/>
    <lineage>
        <taxon>Bacteria</taxon>
        <taxon>Pseudomonadati</taxon>
        <taxon>Pseudomonadota</taxon>
        <taxon>Betaproteobacteria</taxon>
        <taxon>Nitrosomonadales</taxon>
        <taxon>Sterolibacteriaceae</taxon>
        <taxon>Denitratisoma</taxon>
    </lineage>
</organism>